<accession>A0A444Z2P6</accession>
<sequence length="107" mass="12590">MADEGEYVEPIEQEHDEEATLVVYDEDDILESVQACENSIIGKLVTNKNINVTWIQKALSNIWRKPAGFRVIEVQPKETDLNWGLKENLWFFRNAWLLVKKWERAKD</sequence>
<evidence type="ECO:0000313" key="1">
    <source>
        <dbReference type="EMBL" id="RYR08458.1"/>
    </source>
</evidence>
<comment type="caution">
    <text evidence="1">The sequence shown here is derived from an EMBL/GenBank/DDBJ whole genome shotgun (WGS) entry which is preliminary data.</text>
</comment>
<reference evidence="1 2" key="1">
    <citation type="submission" date="2019-01" db="EMBL/GenBank/DDBJ databases">
        <title>Sequencing of cultivated peanut Arachis hypogaea provides insights into genome evolution and oil improvement.</title>
        <authorList>
            <person name="Chen X."/>
        </authorList>
    </citation>
    <scope>NUCLEOTIDE SEQUENCE [LARGE SCALE GENOMIC DNA]</scope>
    <source>
        <strain evidence="2">cv. Fuhuasheng</strain>
        <tissue evidence="1">Leaves</tissue>
    </source>
</reference>
<organism evidence="1 2">
    <name type="scientific">Arachis hypogaea</name>
    <name type="common">Peanut</name>
    <dbReference type="NCBI Taxonomy" id="3818"/>
    <lineage>
        <taxon>Eukaryota</taxon>
        <taxon>Viridiplantae</taxon>
        <taxon>Streptophyta</taxon>
        <taxon>Embryophyta</taxon>
        <taxon>Tracheophyta</taxon>
        <taxon>Spermatophyta</taxon>
        <taxon>Magnoliopsida</taxon>
        <taxon>eudicotyledons</taxon>
        <taxon>Gunneridae</taxon>
        <taxon>Pentapetalae</taxon>
        <taxon>rosids</taxon>
        <taxon>fabids</taxon>
        <taxon>Fabales</taxon>
        <taxon>Fabaceae</taxon>
        <taxon>Papilionoideae</taxon>
        <taxon>50 kb inversion clade</taxon>
        <taxon>dalbergioids sensu lato</taxon>
        <taxon>Dalbergieae</taxon>
        <taxon>Pterocarpus clade</taxon>
        <taxon>Arachis</taxon>
    </lineage>
</organism>
<gene>
    <name evidence="1" type="ORF">Ahy_B05g076156</name>
</gene>
<dbReference type="EMBL" id="SDMP01000015">
    <property type="protein sequence ID" value="RYR08458.1"/>
    <property type="molecule type" value="Genomic_DNA"/>
</dbReference>
<proteinExistence type="predicted"/>
<dbReference type="AlphaFoldDB" id="A0A444Z2P6"/>
<keyword evidence="2" id="KW-1185">Reference proteome</keyword>
<protein>
    <recommendedName>
        <fullName evidence="3">DUF4283 domain-containing protein</fullName>
    </recommendedName>
</protein>
<name>A0A444Z2P6_ARAHY</name>
<evidence type="ECO:0000313" key="2">
    <source>
        <dbReference type="Proteomes" id="UP000289738"/>
    </source>
</evidence>
<evidence type="ECO:0008006" key="3">
    <source>
        <dbReference type="Google" id="ProtNLM"/>
    </source>
</evidence>
<dbReference type="Proteomes" id="UP000289738">
    <property type="component" value="Chromosome B05"/>
</dbReference>